<protein>
    <recommendedName>
        <fullName evidence="2">Gfd2/YDR514C-like C-terminal domain-containing protein</fullName>
    </recommendedName>
</protein>
<gene>
    <name evidence="3" type="ORF">DFH94DRAFT_737414</name>
</gene>
<comment type="caution">
    <text evidence="3">The sequence shown here is derived from an EMBL/GenBank/DDBJ whole genome shotgun (WGS) entry which is preliminary data.</text>
</comment>
<sequence length="469" mass="52190">MSDFHLVDSQGWEYDLQSVYAAYMGYFQLNGIPWYERSWGHLFNTFGDFLSFSWPVITATDAYTGRAHIVTRMTSIGAFVKMIKTRFGDTLPVVDNVMKVHPLETHHRHLRTISDYSSYKKLHATLRAVRLSALKARIRLGEPRAIQELWDLHDKSFLAIDFESSERNAASILEWGYATVRCGHLDALEAWPPLPEENYRRGHYIVSEYADRARNKYNQTFPWQYAFGESQVVSKAKIPQIIQAVISSLASPDSETQANSLVLVSHSATEDLLRLEELKIKLPHNLLVIDVPVYEGCLFKAGLRGAMLDAKTGSPRQPSSLLSLRSIIHSLHVPLDFVLHNSGNDAFACLLVFQMLVDPKNTQVPPPRPNPTGLGITRSITFGSLPLPSPTLLAPPMMAAVAMPRSQSASNIPHLDTGERLTLPRPLSTGSNRLSMGDVHASAGAADEEGRINDVSDPLSRKFVHATIG</sequence>
<dbReference type="GO" id="GO:0005634">
    <property type="term" value="C:nucleus"/>
    <property type="evidence" value="ECO:0007669"/>
    <property type="project" value="TreeGrafter"/>
</dbReference>
<proteinExistence type="predicted"/>
<dbReference type="AlphaFoldDB" id="A0A9P5MX98"/>
<dbReference type="EMBL" id="WHVB01000007">
    <property type="protein sequence ID" value="KAF8481018.1"/>
    <property type="molecule type" value="Genomic_DNA"/>
</dbReference>
<dbReference type="Pfam" id="PF21762">
    <property type="entry name" value="DEDDh_C"/>
    <property type="match status" value="1"/>
</dbReference>
<evidence type="ECO:0000313" key="3">
    <source>
        <dbReference type="EMBL" id="KAF8481018.1"/>
    </source>
</evidence>
<dbReference type="InterPro" id="IPR048519">
    <property type="entry name" value="Gfd2/YDR514C-like_C"/>
</dbReference>
<dbReference type="Proteomes" id="UP000759537">
    <property type="component" value="Unassembled WGS sequence"/>
</dbReference>
<name>A0A9P5MX98_9AGAM</name>
<reference evidence="3" key="1">
    <citation type="submission" date="2019-10" db="EMBL/GenBank/DDBJ databases">
        <authorList>
            <consortium name="DOE Joint Genome Institute"/>
            <person name="Kuo A."/>
            <person name="Miyauchi S."/>
            <person name="Kiss E."/>
            <person name="Drula E."/>
            <person name="Kohler A."/>
            <person name="Sanchez-Garcia M."/>
            <person name="Andreopoulos B."/>
            <person name="Barry K.W."/>
            <person name="Bonito G."/>
            <person name="Buee M."/>
            <person name="Carver A."/>
            <person name="Chen C."/>
            <person name="Cichocki N."/>
            <person name="Clum A."/>
            <person name="Culley D."/>
            <person name="Crous P.W."/>
            <person name="Fauchery L."/>
            <person name="Girlanda M."/>
            <person name="Hayes R."/>
            <person name="Keri Z."/>
            <person name="LaButti K."/>
            <person name="Lipzen A."/>
            <person name="Lombard V."/>
            <person name="Magnuson J."/>
            <person name="Maillard F."/>
            <person name="Morin E."/>
            <person name="Murat C."/>
            <person name="Nolan M."/>
            <person name="Ohm R."/>
            <person name="Pangilinan J."/>
            <person name="Pereira M."/>
            <person name="Perotto S."/>
            <person name="Peter M."/>
            <person name="Riley R."/>
            <person name="Sitrit Y."/>
            <person name="Stielow B."/>
            <person name="Szollosi G."/>
            <person name="Zifcakova L."/>
            <person name="Stursova M."/>
            <person name="Spatafora J.W."/>
            <person name="Tedersoo L."/>
            <person name="Vaario L.-M."/>
            <person name="Yamada A."/>
            <person name="Yan M."/>
            <person name="Wang P."/>
            <person name="Xu J."/>
            <person name="Bruns T."/>
            <person name="Baldrian P."/>
            <person name="Vilgalys R."/>
            <person name="Henrissat B."/>
            <person name="Grigoriev I.V."/>
            <person name="Hibbett D."/>
            <person name="Nagy L.G."/>
            <person name="Martin F.M."/>
        </authorList>
    </citation>
    <scope>NUCLEOTIDE SEQUENCE</scope>
    <source>
        <strain evidence="3">Prilba</strain>
    </source>
</reference>
<keyword evidence="4" id="KW-1185">Reference proteome</keyword>
<evidence type="ECO:0000256" key="1">
    <source>
        <dbReference type="SAM" id="MobiDB-lite"/>
    </source>
</evidence>
<dbReference type="OrthoDB" id="5953249at2759"/>
<dbReference type="PANTHER" id="PTHR28083">
    <property type="entry name" value="GOOD FOR FULL DBP5 ACTIVITY PROTEIN 2"/>
    <property type="match status" value="1"/>
</dbReference>
<dbReference type="PANTHER" id="PTHR28083:SF1">
    <property type="entry name" value="GOOD FOR FULL DBP5 ACTIVITY PROTEIN 2"/>
    <property type="match status" value="1"/>
</dbReference>
<evidence type="ECO:0000313" key="4">
    <source>
        <dbReference type="Proteomes" id="UP000759537"/>
    </source>
</evidence>
<reference evidence="3" key="2">
    <citation type="journal article" date="2020" name="Nat. Commun.">
        <title>Large-scale genome sequencing of mycorrhizal fungi provides insights into the early evolution of symbiotic traits.</title>
        <authorList>
            <person name="Miyauchi S."/>
            <person name="Kiss E."/>
            <person name="Kuo A."/>
            <person name="Drula E."/>
            <person name="Kohler A."/>
            <person name="Sanchez-Garcia M."/>
            <person name="Morin E."/>
            <person name="Andreopoulos B."/>
            <person name="Barry K.W."/>
            <person name="Bonito G."/>
            <person name="Buee M."/>
            <person name="Carver A."/>
            <person name="Chen C."/>
            <person name="Cichocki N."/>
            <person name="Clum A."/>
            <person name="Culley D."/>
            <person name="Crous P.W."/>
            <person name="Fauchery L."/>
            <person name="Girlanda M."/>
            <person name="Hayes R.D."/>
            <person name="Keri Z."/>
            <person name="LaButti K."/>
            <person name="Lipzen A."/>
            <person name="Lombard V."/>
            <person name="Magnuson J."/>
            <person name="Maillard F."/>
            <person name="Murat C."/>
            <person name="Nolan M."/>
            <person name="Ohm R.A."/>
            <person name="Pangilinan J."/>
            <person name="Pereira M.F."/>
            <person name="Perotto S."/>
            <person name="Peter M."/>
            <person name="Pfister S."/>
            <person name="Riley R."/>
            <person name="Sitrit Y."/>
            <person name="Stielow J.B."/>
            <person name="Szollosi G."/>
            <person name="Zifcakova L."/>
            <person name="Stursova M."/>
            <person name="Spatafora J.W."/>
            <person name="Tedersoo L."/>
            <person name="Vaario L.M."/>
            <person name="Yamada A."/>
            <person name="Yan M."/>
            <person name="Wang P."/>
            <person name="Xu J."/>
            <person name="Bruns T."/>
            <person name="Baldrian P."/>
            <person name="Vilgalys R."/>
            <person name="Dunand C."/>
            <person name="Henrissat B."/>
            <person name="Grigoriev I.V."/>
            <person name="Hibbett D."/>
            <person name="Nagy L.G."/>
            <person name="Martin F.M."/>
        </authorList>
    </citation>
    <scope>NUCLEOTIDE SEQUENCE</scope>
    <source>
        <strain evidence="3">Prilba</strain>
    </source>
</reference>
<feature type="region of interest" description="Disordered" evidence="1">
    <location>
        <begin position="409"/>
        <end position="436"/>
    </location>
</feature>
<dbReference type="InterPro" id="IPR040151">
    <property type="entry name" value="Gfd2/YDR514C-like"/>
</dbReference>
<accession>A0A9P5MX98</accession>
<feature type="domain" description="Gfd2/YDR514C-like C-terminal" evidence="2">
    <location>
        <begin position="157"/>
        <end position="353"/>
    </location>
</feature>
<organism evidence="3 4">
    <name type="scientific">Russula ochroleuca</name>
    <dbReference type="NCBI Taxonomy" id="152965"/>
    <lineage>
        <taxon>Eukaryota</taxon>
        <taxon>Fungi</taxon>
        <taxon>Dikarya</taxon>
        <taxon>Basidiomycota</taxon>
        <taxon>Agaricomycotina</taxon>
        <taxon>Agaricomycetes</taxon>
        <taxon>Russulales</taxon>
        <taxon>Russulaceae</taxon>
        <taxon>Russula</taxon>
    </lineage>
</organism>
<evidence type="ECO:0000259" key="2">
    <source>
        <dbReference type="Pfam" id="PF21762"/>
    </source>
</evidence>